<dbReference type="Proteomes" id="UP001626536">
    <property type="component" value="Chromosome"/>
</dbReference>
<feature type="signal peptide" evidence="2">
    <location>
        <begin position="1"/>
        <end position="24"/>
    </location>
</feature>
<dbReference type="RefSeq" id="WP_407337632.1">
    <property type="nucleotide sequence ID" value="NZ_CP136862.1"/>
</dbReference>
<protein>
    <submittedName>
        <fullName evidence="3">Uncharacterized protein</fullName>
    </submittedName>
</protein>
<keyword evidence="2" id="KW-0732">Signal</keyword>
<evidence type="ECO:0000313" key="4">
    <source>
        <dbReference type="Proteomes" id="UP001626536"/>
    </source>
</evidence>
<keyword evidence="1" id="KW-1133">Transmembrane helix</keyword>
<sequence>MIGLSRLVGASVLAVVLLGARAEAQDSSLMDMNMDMGCMLMAGMHELRVAAYSYSSDSREDVCADIPAPGPVSITLNAISKELRDMAIEVRVVRNAEADVAPGDNLDSVTLAHLPPKTYPTGVVTFPVTFDKPGKYAVLVTVRGDKDMVMSGLYVMTVEQGARQWIFVLIFAIAAVGAAVGFYVWDEHRKKLKLSVKSS</sequence>
<dbReference type="EMBL" id="CP136862">
    <property type="protein sequence ID" value="WOJ88192.1"/>
    <property type="molecule type" value="Genomic_DNA"/>
</dbReference>
<evidence type="ECO:0000256" key="1">
    <source>
        <dbReference type="SAM" id="Phobius"/>
    </source>
</evidence>
<feature type="transmembrane region" description="Helical" evidence="1">
    <location>
        <begin position="165"/>
        <end position="185"/>
    </location>
</feature>
<keyword evidence="1" id="KW-0812">Transmembrane</keyword>
<feature type="chain" id="PRO_5045977153" evidence="2">
    <location>
        <begin position="25"/>
        <end position="199"/>
    </location>
</feature>
<evidence type="ECO:0000313" key="3">
    <source>
        <dbReference type="EMBL" id="WOJ88192.1"/>
    </source>
</evidence>
<proteinExistence type="predicted"/>
<keyword evidence="4" id="KW-1185">Reference proteome</keyword>
<name>A0ABZ0HLM6_9HYPH</name>
<organism evidence="3 4">
    <name type="scientific">Methylocapsa polymorpha</name>
    <dbReference type="NCBI Taxonomy" id="3080828"/>
    <lineage>
        <taxon>Bacteria</taxon>
        <taxon>Pseudomonadati</taxon>
        <taxon>Pseudomonadota</taxon>
        <taxon>Alphaproteobacteria</taxon>
        <taxon>Hyphomicrobiales</taxon>
        <taxon>Beijerinckiaceae</taxon>
        <taxon>Methylocapsa</taxon>
    </lineage>
</organism>
<evidence type="ECO:0000256" key="2">
    <source>
        <dbReference type="SAM" id="SignalP"/>
    </source>
</evidence>
<keyword evidence="1" id="KW-0472">Membrane</keyword>
<reference evidence="3 4" key="1">
    <citation type="submission" date="2023-10" db="EMBL/GenBank/DDBJ databases">
        <title>Novel methanotroph of the genus Methylocapsa from a subarctic wetland.</title>
        <authorList>
            <person name="Belova S.E."/>
            <person name="Oshkin I.Y."/>
            <person name="Miroshnikov K."/>
            <person name="Dedysh S.N."/>
        </authorList>
    </citation>
    <scope>NUCLEOTIDE SEQUENCE [LARGE SCALE GENOMIC DNA]</scope>
    <source>
        <strain evidence="3 4">RX1</strain>
    </source>
</reference>
<gene>
    <name evidence="3" type="ORF">RZS28_10040</name>
</gene>
<accession>A0ABZ0HLM6</accession>